<reference evidence="2" key="1">
    <citation type="submission" date="2025-08" db="UniProtKB">
        <authorList>
            <consortium name="Ensembl"/>
        </authorList>
    </citation>
    <scope>IDENTIFICATION</scope>
</reference>
<evidence type="ECO:0000256" key="1">
    <source>
        <dbReference type="SAM" id="MobiDB-lite"/>
    </source>
</evidence>
<dbReference type="Proteomes" id="UP000694551">
    <property type="component" value="Unplaced"/>
</dbReference>
<accession>A0A8D0ET75</accession>
<feature type="region of interest" description="Disordered" evidence="1">
    <location>
        <begin position="1"/>
        <end position="26"/>
    </location>
</feature>
<evidence type="ECO:0000313" key="3">
    <source>
        <dbReference type="Proteomes" id="UP000694551"/>
    </source>
</evidence>
<protein>
    <submittedName>
        <fullName evidence="2">Uncharacterized protein</fullName>
    </submittedName>
</protein>
<dbReference type="AlphaFoldDB" id="A0A8D0ET75"/>
<feature type="compositionally biased region" description="Basic residues" evidence="1">
    <location>
        <begin position="102"/>
        <end position="111"/>
    </location>
</feature>
<keyword evidence="3" id="KW-1185">Reference proteome</keyword>
<reference evidence="2" key="2">
    <citation type="submission" date="2025-09" db="UniProtKB">
        <authorList>
            <consortium name="Ensembl"/>
        </authorList>
    </citation>
    <scope>IDENTIFICATION</scope>
</reference>
<feature type="region of interest" description="Disordered" evidence="1">
    <location>
        <begin position="54"/>
        <end position="138"/>
    </location>
</feature>
<evidence type="ECO:0000313" key="2">
    <source>
        <dbReference type="Ensembl" id="ENSSOCP00000006252.1"/>
    </source>
</evidence>
<dbReference type="Ensembl" id="ENSSOCT00000006413.1">
    <property type="protein sequence ID" value="ENSSOCP00000006252.1"/>
    <property type="gene ID" value="ENSSOCG00000004812.1"/>
</dbReference>
<proteinExistence type="predicted"/>
<name>A0A8D0ET75_STROC</name>
<organism evidence="2 3">
    <name type="scientific">Strix occidentalis caurina</name>
    <name type="common">northern spotted owl</name>
    <dbReference type="NCBI Taxonomy" id="311401"/>
    <lineage>
        <taxon>Eukaryota</taxon>
        <taxon>Metazoa</taxon>
        <taxon>Chordata</taxon>
        <taxon>Craniata</taxon>
        <taxon>Vertebrata</taxon>
        <taxon>Euteleostomi</taxon>
        <taxon>Archelosauria</taxon>
        <taxon>Archosauria</taxon>
        <taxon>Dinosauria</taxon>
        <taxon>Saurischia</taxon>
        <taxon>Theropoda</taxon>
        <taxon>Coelurosauria</taxon>
        <taxon>Aves</taxon>
        <taxon>Neognathae</taxon>
        <taxon>Neoaves</taxon>
        <taxon>Telluraves</taxon>
        <taxon>Strigiformes</taxon>
        <taxon>Strigidae</taxon>
        <taxon>Strix</taxon>
    </lineage>
</organism>
<sequence>ILLPVKKAASSPDGSPSSRDASCLAERCPPQAQGPCRILPGTAAASAQPLLSSCHNGRALSRGTPPGCGHAPDGPSSTLPALRAPGHPQSPREWNSEPRPRLGAKHCRHHVRQEPWRGRGQAHHTKDAASESTCSMKPNSRARLQNQIKSLKRPFLLFRVNPGRKKYPRDLEMSFWPHTLDVP</sequence>